<evidence type="ECO:0000256" key="2">
    <source>
        <dbReference type="ARBA" id="ARBA00012104"/>
    </source>
</evidence>
<evidence type="ECO:0000256" key="6">
    <source>
        <dbReference type="ARBA" id="ARBA00022840"/>
    </source>
</evidence>
<dbReference type="AlphaFoldDB" id="A0AAV1TGX1"/>
<dbReference type="PANTHER" id="PTHR10534:SF2">
    <property type="entry name" value="PYRIDOXAL KINASE"/>
    <property type="match status" value="1"/>
</dbReference>
<dbReference type="GO" id="GO:0009443">
    <property type="term" value="P:pyridoxal 5'-phosphate salvage"/>
    <property type="evidence" value="ECO:0007669"/>
    <property type="project" value="InterPro"/>
</dbReference>
<dbReference type="PANTHER" id="PTHR10534">
    <property type="entry name" value="PYRIDOXAL KINASE"/>
    <property type="match status" value="1"/>
</dbReference>
<dbReference type="NCBIfam" id="TIGR00687">
    <property type="entry name" value="pyridox_kin"/>
    <property type="match status" value="1"/>
</dbReference>
<reference evidence="8" key="1">
    <citation type="submission" date="2024-01" db="EMBL/GenBank/DDBJ databases">
        <authorList>
            <person name="Webb A."/>
        </authorList>
    </citation>
    <scope>NUCLEOTIDE SEQUENCE</scope>
    <source>
        <strain evidence="8">Pm1</strain>
    </source>
</reference>
<dbReference type="CDD" id="cd01173">
    <property type="entry name" value="pyridoxal_pyridoxamine_kinase"/>
    <property type="match status" value="1"/>
</dbReference>
<evidence type="ECO:0000256" key="4">
    <source>
        <dbReference type="ARBA" id="ARBA00022741"/>
    </source>
</evidence>
<keyword evidence="4" id="KW-0547">Nucleotide-binding</keyword>
<dbReference type="GO" id="GO:0008478">
    <property type="term" value="F:pyridoxal kinase activity"/>
    <property type="evidence" value="ECO:0007669"/>
    <property type="project" value="UniProtKB-EC"/>
</dbReference>
<comment type="caution">
    <text evidence="8">The sequence shown here is derived from an EMBL/GenBank/DDBJ whole genome shotgun (WGS) entry which is preliminary data.</text>
</comment>
<comment type="similarity">
    <text evidence="1">Belongs to the pyridoxine kinase family.</text>
</comment>
<protein>
    <recommendedName>
        <fullName evidence="2">pyridoxal kinase</fullName>
        <ecNumber evidence="2">2.7.1.35</ecNumber>
    </recommendedName>
</protein>
<organism evidence="8 9">
    <name type="scientific">Peronospora matthiolae</name>
    <dbReference type="NCBI Taxonomy" id="2874970"/>
    <lineage>
        <taxon>Eukaryota</taxon>
        <taxon>Sar</taxon>
        <taxon>Stramenopiles</taxon>
        <taxon>Oomycota</taxon>
        <taxon>Peronosporomycetes</taxon>
        <taxon>Peronosporales</taxon>
        <taxon>Peronosporaceae</taxon>
        <taxon>Peronospora</taxon>
    </lineage>
</organism>
<evidence type="ECO:0000256" key="1">
    <source>
        <dbReference type="ARBA" id="ARBA00008805"/>
    </source>
</evidence>
<dbReference type="GO" id="GO:0005829">
    <property type="term" value="C:cytosol"/>
    <property type="evidence" value="ECO:0007669"/>
    <property type="project" value="TreeGrafter"/>
</dbReference>
<evidence type="ECO:0000313" key="8">
    <source>
        <dbReference type="EMBL" id="CAK7916287.1"/>
    </source>
</evidence>
<keyword evidence="3" id="KW-0808">Transferase</keyword>
<dbReference type="InterPro" id="IPR013749">
    <property type="entry name" value="PM/HMP-P_kinase-1"/>
</dbReference>
<keyword evidence="5" id="KW-0418">Kinase</keyword>
<dbReference type="InterPro" id="IPR029056">
    <property type="entry name" value="Ribokinase-like"/>
</dbReference>
<dbReference type="SUPFAM" id="SSF53613">
    <property type="entry name" value="Ribokinase-like"/>
    <property type="match status" value="1"/>
</dbReference>
<feature type="domain" description="Pyridoxamine kinase/Phosphomethylpyrimidine kinase" evidence="7">
    <location>
        <begin position="115"/>
        <end position="268"/>
    </location>
</feature>
<dbReference type="EC" id="2.7.1.35" evidence="2"/>
<dbReference type="Pfam" id="PF08543">
    <property type="entry name" value="Phos_pyr_kin"/>
    <property type="match status" value="1"/>
</dbReference>
<dbReference type="EMBL" id="CAKLBY020000044">
    <property type="protein sequence ID" value="CAK7916287.1"/>
    <property type="molecule type" value="Genomic_DNA"/>
</dbReference>
<evidence type="ECO:0000313" key="9">
    <source>
        <dbReference type="Proteomes" id="UP001162060"/>
    </source>
</evidence>
<sequence length="445" mass="48505">MAEQTERGGRVLSIQSHVVQGYVGNKSAVLPLQLLGMDVDPINSVQFSNHAGYKQVAGRRLTGEELHDLLDGMAANGLLQDAYTHLLTGYVGSVSLLLAIVRVYERLRAAQTHAERLVYVCDPVLGDRGRLYVPIEMVDLYRSKVLPICDVLTPNQYESEVLADMELRTVPDAMQACKKLHIMGPKVVVISSFQEVAEAAESLPKEFVVIGSKIRPSGAMDTALYCEQYEVRFPWIDSYYTGTGDLFAALLLAWLYRFPDDFKRALEHVISTVQDVLGITLDLGGKDCELKLVQSRHVIADSVVRFAATPLSVPVLFALVDMDVLLGTTSSDDKVEDVPTGAAIQRQELIEALTLLVGADNISILTNYSVLSTQALLGAAFNVVPSALLSDSRTDARHCETIVVSDSVSLIGLAKCAMYQVVPSAASDEAVTSYITEHNNQCRVA</sequence>
<dbReference type="InterPro" id="IPR004625">
    <property type="entry name" value="PyrdxlKinase"/>
</dbReference>
<evidence type="ECO:0000256" key="3">
    <source>
        <dbReference type="ARBA" id="ARBA00022679"/>
    </source>
</evidence>
<gene>
    <name evidence="8" type="ORF">PM001_LOCUS5369</name>
</gene>
<name>A0AAV1TGX1_9STRA</name>
<evidence type="ECO:0000256" key="5">
    <source>
        <dbReference type="ARBA" id="ARBA00022777"/>
    </source>
</evidence>
<dbReference type="Proteomes" id="UP001162060">
    <property type="component" value="Unassembled WGS sequence"/>
</dbReference>
<dbReference type="GO" id="GO:0005524">
    <property type="term" value="F:ATP binding"/>
    <property type="evidence" value="ECO:0007669"/>
    <property type="project" value="UniProtKB-KW"/>
</dbReference>
<keyword evidence="6" id="KW-0067">ATP-binding</keyword>
<proteinExistence type="inferred from homology"/>
<dbReference type="Gene3D" id="3.40.1190.20">
    <property type="match status" value="1"/>
</dbReference>
<evidence type="ECO:0000259" key="7">
    <source>
        <dbReference type="Pfam" id="PF08543"/>
    </source>
</evidence>
<accession>A0AAV1TGX1</accession>